<dbReference type="InterPro" id="IPR013106">
    <property type="entry name" value="Ig_V-set"/>
</dbReference>
<evidence type="ECO:0000256" key="2">
    <source>
        <dbReference type="SAM" id="MobiDB-lite"/>
    </source>
</evidence>
<dbReference type="InterPro" id="IPR036179">
    <property type="entry name" value="Ig-like_dom_sf"/>
</dbReference>
<comment type="caution">
    <text evidence="4">The sequence shown here is derived from an EMBL/GenBank/DDBJ whole genome shotgun (WGS) entry which is preliminary data.</text>
</comment>
<name>A0A0Q3LWR5_AMAAE</name>
<proteinExistence type="predicted"/>
<dbReference type="EMBL" id="LMAW01002978">
    <property type="protein sequence ID" value="KQK75032.1"/>
    <property type="molecule type" value="Genomic_DNA"/>
</dbReference>
<dbReference type="Proteomes" id="UP000051836">
    <property type="component" value="Unassembled WGS sequence"/>
</dbReference>
<keyword evidence="1" id="KW-1015">Disulfide bond</keyword>
<dbReference type="Pfam" id="PF07686">
    <property type="entry name" value="V-set"/>
    <property type="match status" value="1"/>
</dbReference>
<gene>
    <name evidence="4" type="ORF">AAES_152716</name>
</gene>
<dbReference type="SMART" id="SM00406">
    <property type="entry name" value="IGv"/>
    <property type="match status" value="1"/>
</dbReference>
<sequence>MARGGRSVGRPAAAPAPGQALPAGPRQQPVLQQPSYGPCHYEMKQFLECATNQRDLTLCEGFNEALKQCKYSNASRANPVLTQPTFMLVLPGQTARLSCTLSPQYNVSDFGISWFQQRPGQDLTYLLYYNSEREKHKAAKTPDRFSATKDIASNACILTITSICDEDNGNYYCSLSRAFNWF</sequence>
<dbReference type="PANTHER" id="PTHR23267">
    <property type="entry name" value="IMMUNOGLOBULIN LIGHT CHAIN"/>
    <property type="match status" value="1"/>
</dbReference>
<dbReference type="SUPFAM" id="SSF48726">
    <property type="entry name" value="Immunoglobulin"/>
    <property type="match status" value="1"/>
</dbReference>
<dbReference type="AlphaFoldDB" id="A0A0Q3LWR5"/>
<feature type="region of interest" description="Disordered" evidence="2">
    <location>
        <begin position="1"/>
        <end position="34"/>
    </location>
</feature>
<dbReference type="PROSITE" id="PS51808">
    <property type="entry name" value="CHCH"/>
    <property type="match status" value="1"/>
</dbReference>
<dbReference type="OrthoDB" id="6103117at2759"/>
<dbReference type="PROSITE" id="PS50835">
    <property type="entry name" value="IG_LIKE"/>
    <property type="match status" value="1"/>
</dbReference>
<reference evidence="4 5" key="1">
    <citation type="submission" date="2015-10" db="EMBL/GenBank/DDBJ databases">
        <authorList>
            <person name="Gilbert D.G."/>
        </authorList>
    </citation>
    <scope>NUCLEOTIDE SEQUENCE [LARGE SCALE GENOMIC DNA]</scope>
    <source>
        <strain evidence="4">FVVF132</strain>
    </source>
</reference>
<dbReference type="GO" id="GO:0005739">
    <property type="term" value="C:mitochondrion"/>
    <property type="evidence" value="ECO:0007669"/>
    <property type="project" value="UniProtKB-ARBA"/>
</dbReference>
<dbReference type="SMART" id="SM00409">
    <property type="entry name" value="IG"/>
    <property type="match status" value="1"/>
</dbReference>
<organism evidence="4 5">
    <name type="scientific">Amazona aestiva</name>
    <name type="common">Blue-fronted Amazon parrot</name>
    <dbReference type="NCBI Taxonomy" id="12930"/>
    <lineage>
        <taxon>Eukaryota</taxon>
        <taxon>Metazoa</taxon>
        <taxon>Chordata</taxon>
        <taxon>Craniata</taxon>
        <taxon>Vertebrata</taxon>
        <taxon>Euteleostomi</taxon>
        <taxon>Archelosauria</taxon>
        <taxon>Archosauria</taxon>
        <taxon>Dinosauria</taxon>
        <taxon>Saurischia</taxon>
        <taxon>Theropoda</taxon>
        <taxon>Coelurosauria</taxon>
        <taxon>Aves</taxon>
        <taxon>Neognathae</taxon>
        <taxon>Neoaves</taxon>
        <taxon>Telluraves</taxon>
        <taxon>Australaves</taxon>
        <taxon>Psittaciformes</taxon>
        <taxon>Psittacidae</taxon>
        <taxon>Amazona</taxon>
    </lineage>
</organism>
<dbReference type="InterPro" id="IPR007110">
    <property type="entry name" value="Ig-like_dom"/>
</dbReference>
<dbReference type="InterPro" id="IPR013783">
    <property type="entry name" value="Ig-like_fold"/>
</dbReference>
<dbReference type="Pfam" id="PF06747">
    <property type="entry name" value="CHCH"/>
    <property type="match status" value="1"/>
</dbReference>
<evidence type="ECO:0000313" key="5">
    <source>
        <dbReference type="Proteomes" id="UP000051836"/>
    </source>
</evidence>
<protein>
    <submittedName>
        <fullName evidence="4">Pre-B lymphocyte protein 3-like protein</fullName>
    </submittedName>
</protein>
<evidence type="ECO:0000259" key="3">
    <source>
        <dbReference type="PROSITE" id="PS50835"/>
    </source>
</evidence>
<dbReference type="InterPro" id="IPR003599">
    <property type="entry name" value="Ig_sub"/>
</dbReference>
<dbReference type="InterPro" id="IPR050150">
    <property type="entry name" value="IgV_Light_Chain"/>
</dbReference>
<dbReference type="Gene3D" id="2.60.40.10">
    <property type="entry name" value="Immunoglobulins"/>
    <property type="match status" value="1"/>
</dbReference>
<evidence type="ECO:0000256" key="1">
    <source>
        <dbReference type="ARBA" id="ARBA00023157"/>
    </source>
</evidence>
<feature type="domain" description="Ig-like" evidence="3">
    <location>
        <begin position="79"/>
        <end position="182"/>
    </location>
</feature>
<keyword evidence="5" id="KW-1185">Reference proteome</keyword>
<evidence type="ECO:0000313" key="4">
    <source>
        <dbReference type="EMBL" id="KQK75032.1"/>
    </source>
</evidence>
<feature type="compositionally biased region" description="Low complexity" evidence="2">
    <location>
        <begin position="1"/>
        <end position="29"/>
    </location>
</feature>
<accession>A0A0Q3LWR5</accession>
<dbReference type="InterPro" id="IPR010625">
    <property type="entry name" value="CHCH"/>
</dbReference>
<dbReference type="STRING" id="12930.A0A0Q3LWR5"/>